<dbReference type="GO" id="GO:0016787">
    <property type="term" value="F:hydrolase activity"/>
    <property type="evidence" value="ECO:0007669"/>
    <property type="project" value="UniProtKB-KW"/>
</dbReference>
<dbReference type="Proteomes" id="UP001183619">
    <property type="component" value="Unassembled WGS sequence"/>
</dbReference>
<comment type="caution">
    <text evidence="1">The sequence shown here is derived from an EMBL/GenBank/DDBJ whole genome shotgun (WGS) entry which is preliminary data.</text>
</comment>
<dbReference type="InterPro" id="IPR023198">
    <property type="entry name" value="PGP-like_dom2"/>
</dbReference>
<dbReference type="InterPro" id="IPR036412">
    <property type="entry name" value="HAD-like_sf"/>
</dbReference>
<reference evidence="1 2" key="1">
    <citation type="submission" date="2023-07" db="EMBL/GenBank/DDBJ databases">
        <title>Sequencing the genomes of 1000 actinobacteria strains.</title>
        <authorList>
            <person name="Klenk H.-P."/>
        </authorList>
    </citation>
    <scope>NUCLEOTIDE SEQUENCE [LARGE SCALE GENOMIC DNA]</scope>
    <source>
        <strain evidence="1 2">DSM 44508</strain>
    </source>
</reference>
<dbReference type="Gene3D" id="1.10.150.240">
    <property type="entry name" value="Putative phosphatase, domain 2"/>
    <property type="match status" value="1"/>
</dbReference>
<dbReference type="Pfam" id="PF13419">
    <property type="entry name" value="HAD_2"/>
    <property type="match status" value="1"/>
</dbReference>
<name>A0ABU2BCB1_9CORY</name>
<dbReference type="InterPro" id="IPR050155">
    <property type="entry name" value="HAD-like_hydrolase_sf"/>
</dbReference>
<dbReference type="InterPro" id="IPR006439">
    <property type="entry name" value="HAD-SF_hydro_IA"/>
</dbReference>
<dbReference type="EMBL" id="JAVDYF010000001">
    <property type="protein sequence ID" value="MDR7356277.1"/>
    <property type="molecule type" value="Genomic_DNA"/>
</dbReference>
<dbReference type="SFLD" id="SFLDS00003">
    <property type="entry name" value="Haloacid_Dehalogenase"/>
    <property type="match status" value="1"/>
</dbReference>
<evidence type="ECO:0000313" key="2">
    <source>
        <dbReference type="Proteomes" id="UP001183619"/>
    </source>
</evidence>
<evidence type="ECO:0000313" key="1">
    <source>
        <dbReference type="EMBL" id="MDR7356277.1"/>
    </source>
</evidence>
<dbReference type="SFLD" id="SFLDG01129">
    <property type="entry name" value="C1.5:_HAD__Beta-PGM__Phosphata"/>
    <property type="match status" value="1"/>
</dbReference>
<sequence length="202" mass="21801">MALLIFDIDGTLIDSQPGIEASIRRTLSAYSIPHPEPDWFRSVLGPKIEHTFASLGLGADAVAHYREHYVKNGISQARLYPGIAELLAELVDAGHTLATASNKQLTTAHLALDHFDIKHHFSHIGGTTPTLNSKAAIIGDVLSQLTRHDTTVMIGDRLHDVEGARSHSIPTIVVGWGYGNANEWSCGEAFAPTVADLRGLIP</sequence>
<dbReference type="SUPFAM" id="SSF56784">
    <property type="entry name" value="HAD-like"/>
    <property type="match status" value="1"/>
</dbReference>
<keyword evidence="2" id="KW-1185">Reference proteome</keyword>
<dbReference type="PANTHER" id="PTHR43434">
    <property type="entry name" value="PHOSPHOGLYCOLATE PHOSPHATASE"/>
    <property type="match status" value="1"/>
</dbReference>
<organism evidence="1 2">
    <name type="scientific">Corynebacterium felinum</name>
    <dbReference type="NCBI Taxonomy" id="131318"/>
    <lineage>
        <taxon>Bacteria</taxon>
        <taxon>Bacillati</taxon>
        <taxon>Actinomycetota</taxon>
        <taxon>Actinomycetes</taxon>
        <taxon>Mycobacteriales</taxon>
        <taxon>Corynebacteriaceae</taxon>
        <taxon>Corynebacterium</taxon>
    </lineage>
</organism>
<gene>
    <name evidence="1" type="ORF">J2S37_002815</name>
</gene>
<protein>
    <submittedName>
        <fullName evidence="1">HAD superfamily hydrolase (TIGR01549 family)</fullName>
    </submittedName>
</protein>
<proteinExistence type="predicted"/>
<dbReference type="PANTHER" id="PTHR43434:SF20">
    <property type="entry name" value="5'-NUCLEOTIDASE"/>
    <property type="match status" value="1"/>
</dbReference>
<accession>A0ABU2BCB1</accession>
<dbReference type="InterPro" id="IPR041492">
    <property type="entry name" value="HAD_2"/>
</dbReference>
<keyword evidence="1" id="KW-0378">Hydrolase</keyword>
<dbReference type="InterPro" id="IPR023214">
    <property type="entry name" value="HAD_sf"/>
</dbReference>
<dbReference type="RefSeq" id="WP_277104868.1">
    <property type="nucleotide sequence ID" value="NZ_BAAAJS010000073.1"/>
</dbReference>
<dbReference type="NCBIfam" id="TIGR01549">
    <property type="entry name" value="HAD-SF-IA-v1"/>
    <property type="match status" value="1"/>
</dbReference>
<dbReference type="Gene3D" id="3.40.50.1000">
    <property type="entry name" value="HAD superfamily/HAD-like"/>
    <property type="match status" value="1"/>
</dbReference>